<organism evidence="2 3">
    <name type="scientific">Alicyclobacillus fastidiosus</name>
    <dbReference type="NCBI Taxonomy" id="392011"/>
    <lineage>
        <taxon>Bacteria</taxon>
        <taxon>Bacillati</taxon>
        <taxon>Bacillota</taxon>
        <taxon>Bacilli</taxon>
        <taxon>Bacillales</taxon>
        <taxon>Alicyclobacillaceae</taxon>
        <taxon>Alicyclobacillus</taxon>
    </lineage>
</organism>
<dbReference type="InterPro" id="IPR010982">
    <property type="entry name" value="Lambda_DNA-bd_dom_sf"/>
</dbReference>
<dbReference type="InterPro" id="IPR001387">
    <property type="entry name" value="Cro/C1-type_HTH"/>
</dbReference>
<evidence type="ECO:0000259" key="1">
    <source>
        <dbReference type="PROSITE" id="PS50943"/>
    </source>
</evidence>
<gene>
    <name evidence="2" type="ORF">KKP3000_002908</name>
</gene>
<dbReference type="RefSeq" id="WP_275475317.1">
    <property type="nucleotide sequence ID" value="NZ_CP162940.1"/>
</dbReference>
<comment type="caution">
    <text evidence="2">The sequence shown here is derived from an EMBL/GenBank/DDBJ whole genome shotgun (WGS) entry which is preliminary data.</text>
</comment>
<dbReference type="CDD" id="cd00093">
    <property type="entry name" value="HTH_XRE"/>
    <property type="match status" value="1"/>
</dbReference>
<dbReference type="SMART" id="SM00530">
    <property type="entry name" value="HTH_XRE"/>
    <property type="match status" value="1"/>
</dbReference>
<protein>
    <submittedName>
        <fullName evidence="2">Helix-turn-helix transcriptional regulator</fullName>
    </submittedName>
</protein>
<dbReference type="PROSITE" id="PS50943">
    <property type="entry name" value="HTH_CROC1"/>
    <property type="match status" value="1"/>
</dbReference>
<feature type="domain" description="HTH cro/C1-type" evidence="1">
    <location>
        <begin position="8"/>
        <end position="61"/>
    </location>
</feature>
<evidence type="ECO:0000313" key="3">
    <source>
        <dbReference type="Proteomes" id="UP001579974"/>
    </source>
</evidence>
<accession>A0ABV5ADB4</accession>
<evidence type="ECO:0000313" key="2">
    <source>
        <dbReference type="EMBL" id="MFB5189632.1"/>
    </source>
</evidence>
<keyword evidence="3" id="KW-1185">Reference proteome</keyword>
<dbReference type="Proteomes" id="UP001579974">
    <property type="component" value="Unassembled WGS sequence"/>
</dbReference>
<dbReference type="EMBL" id="JBDXSU010000003">
    <property type="protein sequence ID" value="MFB5189632.1"/>
    <property type="molecule type" value="Genomic_DNA"/>
</dbReference>
<name>A0ABV5ADB4_9BACL</name>
<dbReference type="Gene3D" id="1.10.260.40">
    <property type="entry name" value="lambda repressor-like DNA-binding domains"/>
    <property type="match status" value="1"/>
</dbReference>
<proteinExistence type="predicted"/>
<dbReference type="Pfam" id="PF13560">
    <property type="entry name" value="HTH_31"/>
    <property type="match status" value="1"/>
</dbReference>
<sequence>MSEPWNDLRSSREALGWTQRDVARDIVSQSHYSLIEQGVLVPSDRVARHLAARLRLQVDRWGEEWVPYRRAFHARQRCWRSFARDGFVSSEQLRALSHPSLHVDFECYAQYLDASTACPEVAYRRLADARRQLCSSRATHVPQRMRQWGDIRLRIVLAMVESQLQKRLHRYQAATAWALCANRMMCEVPAFWH</sequence>
<reference evidence="2 3" key="1">
    <citation type="journal article" date="2024" name="Int. J. Mol. Sci.">
        <title>Exploration of Alicyclobacillus spp. Genome in Search of Antibiotic Resistance.</title>
        <authorList>
            <person name="Bucka-Kolendo J."/>
            <person name="Kiousi D.E."/>
            <person name="Dekowska A."/>
            <person name="Mikolajczuk-Szczyrba A."/>
            <person name="Karadedos D.M."/>
            <person name="Michael P."/>
            <person name="Galanis A."/>
            <person name="Sokolowska B."/>
        </authorList>
    </citation>
    <scope>NUCLEOTIDE SEQUENCE [LARGE SCALE GENOMIC DNA]</scope>
    <source>
        <strain evidence="2 3">KKP 3000</strain>
    </source>
</reference>
<dbReference type="SUPFAM" id="SSF47413">
    <property type="entry name" value="lambda repressor-like DNA-binding domains"/>
    <property type="match status" value="1"/>
</dbReference>